<evidence type="ECO:0008006" key="6">
    <source>
        <dbReference type="Google" id="ProtNLM"/>
    </source>
</evidence>
<dbReference type="InterPro" id="IPR005097">
    <property type="entry name" value="Sacchrp_dh_NADP-bd"/>
</dbReference>
<dbReference type="PANTHER" id="PTHR11133">
    <property type="entry name" value="SACCHAROPINE DEHYDROGENASE"/>
    <property type="match status" value="1"/>
</dbReference>
<dbReference type="SUPFAM" id="SSF51735">
    <property type="entry name" value="NAD(P)-binding Rossmann-fold domains"/>
    <property type="match status" value="1"/>
</dbReference>
<dbReference type="EMBL" id="LAZR01004508">
    <property type="protein sequence ID" value="KKN07969.1"/>
    <property type="molecule type" value="Genomic_DNA"/>
</dbReference>
<evidence type="ECO:0000256" key="1">
    <source>
        <dbReference type="ARBA" id="ARBA00022857"/>
    </source>
</evidence>
<dbReference type="InterPro" id="IPR036291">
    <property type="entry name" value="NAD(P)-bd_dom_sf"/>
</dbReference>
<accession>A0A0F9MQI5</accession>
<dbReference type="Gene3D" id="3.40.50.720">
    <property type="entry name" value="NAD(P)-binding Rossmann-like Domain"/>
    <property type="match status" value="1"/>
</dbReference>
<comment type="caution">
    <text evidence="5">The sequence shown here is derived from an EMBL/GenBank/DDBJ whole genome shotgun (WGS) entry which is preliminary data.</text>
</comment>
<feature type="domain" description="Saccharopine dehydrogenase-like C-terminal" evidence="4">
    <location>
        <begin position="123"/>
        <end position="428"/>
    </location>
</feature>
<evidence type="ECO:0000259" key="4">
    <source>
        <dbReference type="Pfam" id="PF16653"/>
    </source>
</evidence>
<name>A0A0F9MQI5_9ZZZZ</name>
<dbReference type="Gene3D" id="1.10.1870.10">
    <property type="entry name" value="Domain 3, Saccharopine reductase"/>
    <property type="match status" value="1"/>
</dbReference>
<dbReference type="InterPro" id="IPR032095">
    <property type="entry name" value="Sacchrp_dh-like_C"/>
</dbReference>
<dbReference type="AlphaFoldDB" id="A0A0F9MQI5"/>
<dbReference type="GO" id="GO:0019878">
    <property type="term" value="P:lysine biosynthetic process via aminoadipic acid"/>
    <property type="evidence" value="ECO:0007669"/>
    <property type="project" value="TreeGrafter"/>
</dbReference>
<keyword evidence="2" id="KW-0560">Oxidoreductase</keyword>
<reference evidence="5" key="1">
    <citation type="journal article" date="2015" name="Nature">
        <title>Complex archaea that bridge the gap between prokaryotes and eukaryotes.</title>
        <authorList>
            <person name="Spang A."/>
            <person name="Saw J.H."/>
            <person name="Jorgensen S.L."/>
            <person name="Zaremba-Niedzwiedzka K."/>
            <person name="Martijn J."/>
            <person name="Lind A.E."/>
            <person name="van Eijk R."/>
            <person name="Schleper C."/>
            <person name="Guy L."/>
            <person name="Ettema T.J."/>
        </authorList>
    </citation>
    <scope>NUCLEOTIDE SEQUENCE</scope>
</reference>
<dbReference type="GO" id="GO:0004753">
    <property type="term" value="F:saccharopine dehydrogenase activity"/>
    <property type="evidence" value="ECO:0007669"/>
    <property type="project" value="TreeGrafter"/>
</dbReference>
<dbReference type="PANTHER" id="PTHR11133:SF22">
    <property type="entry name" value="ALPHA-AMINOADIPIC SEMIALDEHYDE SYNTHASE, MITOCHONDRIAL"/>
    <property type="match status" value="1"/>
</dbReference>
<dbReference type="Pfam" id="PF16653">
    <property type="entry name" value="Sacchrp_dh_C"/>
    <property type="match status" value="1"/>
</dbReference>
<sequence length="440" mass="49216">MKKVLILGAGLVAKPLVRYLLDQPDFEVEVASRTVSKAVKLIDNHPRGKASELNLKNEEGLKDKISKADLIISMVPYTFHPIVAKYCIDYKKDMVTTSYVSEVMKNLDAEAKKAGILILNEVGLDPGIDHMEAMRIIHEVEEKGGEILSFTSYCGGLPAPEANTNPFGYKFSWSPTGVLLAGKNSAQYLKDGQEISILPKDLFDNYLVINIEGLGEFEGYPNRDSLPYIELYGIKSTKTMFRGTLRNKGWCSTLKKIADLGLLEEEEKDWTGLTYKDFLKKLMNSPAEEDVKKSLSAHLNIEENSDIIQRYEWLGLLSDEPLPLEKGSPLNILGAIMLEKLQYAEGERDMIMLQHQFIASYPGDKKEKITSTLIDFGIPHGDSSMGRTVGLPAAISTKLILEGKIDMTGVHIPVTPEIYNPILQELKELNIVFKEKKEEM</sequence>
<evidence type="ECO:0000259" key="3">
    <source>
        <dbReference type="Pfam" id="PF03435"/>
    </source>
</evidence>
<dbReference type="Gene3D" id="3.30.360.10">
    <property type="entry name" value="Dihydrodipicolinate Reductase, domain 2"/>
    <property type="match status" value="1"/>
</dbReference>
<dbReference type="SUPFAM" id="SSF55347">
    <property type="entry name" value="Glyceraldehyde-3-phosphate dehydrogenase-like, C-terminal domain"/>
    <property type="match status" value="1"/>
</dbReference>
<protein>
    <recommendedName>
        <fullName evidence="6">Saccharopine dehydrogenase</fullName>
    </recommendedName>
</protein>
<evidence type="ECO:0000313" key="5">
    <source>
        <dbReference type="EMBL" id="KKN07969.1"/>
    </source>
</evidence>
<feature type="domain" description="Saccharopine dehydrogenase NADP binding" evidence="3">
    <location>
        <begin position="4"/>
        <end position="118"/>
    </location>
</feature>
<evidence type="ECO:0000256" key="2">
    <source>
        <dbReference type="ARBA" id="ARBA00023002"/>
    </source>
</evidence>
<proteinExistence type="predicted"/>
<dbReference type="FunFam" id="3.30.360.10:FF:000008">
    <property type="entry name" value="Alpha-aminoadipic semialdehyde synthase, mitochondrial"/>
    <property type="match status" value="1"/>
</dbReference>
<dbReference type="Pfam" id="PF03435">
    <property type="entry name" value="Sacchrp_dh_NADP"/>
    <property type="match status" value="1"/>
</dbReference>
<keyword evidence="1" id="KW-0521">NADP</keyword>
<dbReference type="GO" id="GO:0005737">
    <property type="term" value="C:cytoplasm"/>
    <property type="evidence" value="ECO:0007669"/>
    <property type="project" value="TreeGrafter"/>
</dbReference>
<dbReference type="FunFam" id="3.40.50.720:FF:000072">
    <property type="entry name" value="Saccharopine dehydrogenase [NADP(+), L-glutamate-forming]"/>
    <property type="match status" value="1"/>
</dbReference>
<dbReference type="InterPro" id="IPR051168">
    <property type="entry name" value="AASS"/>
</dbReference>
<organism evidence="5">
    <name type="scientific">marine sediment metagenome</name>
    <dbReference type="NCBI Taxonomy" id="412755"/>
    <lineage>
        <taxon>unclassified sequences</taxon>
        <taxon>metagenomes</taxon>
        <taxon>ecological metagenomes</taxon>
    </lineage>
</organism>
<gene>
    <name evidence="5" type="ORF">LCGC14_1061440</name>
</gene>